<evidence type="ECO:0000313" key="13">
    <source>
        <dbReference type="EMBL" id="PWI75783.1"/>
    </source>
</evidence>
<dbReference type="PANTHER" id="PTHR24304:SF2">
    <property type="entry name" value="24-HYDROXYCHOLESTEROL 7-ALPHA-HYDROXYLASE"/>
    <property type="match status" value="1"/>
</dbReference>
<evidence type="ECO:0000256" key="6">
    <source>
        <dbReference type="ARBA" id="ARBA00023033"/>
    </source>
</evidence>
<reference evidence="13" key="1">
    <citation type="submission" date="2015-05" db="EMBL/GenBank/DDBJ databases">
        <authorList>
            <person name="Wang D.B."/>
            <person name="Wang M."/>
        </authorList>
    </citation>
    <scope>NUCLEOTIDE SEQUENCE</scope>
    <source>
        <strain evidence="13">36-1</strain>
    </source>
</reference>
<dbReference type="GO" id="GO:0005506">
    <property type="term" value="F:iron ion binding"/>
    <property type="evidence" value="ECO:0007669"/>
    <property type="project" value="InterPro"/>
</dbReference>
<dbReference type="InterPro" id="IPR036396">
    <property type="entry name" value="Cyt_P450_sf"/>
</dbReference>
<evidence type="ECO:0000256" key="2">
    <source>
        <dbReference type="ARBA" id="ARBA00010617"/>
    </source>
</evidence>
<reference evidence="10" key="4">
    <citation type="submission" date="2023-11" db="EMBL/GenBank/DDBJ databases">
        <authorList>
            <person name="Beijen E."/>
            <person name="Ohm R.A."/>
        </authorList>
    </citation>
    <scope>NUCLEOTIDE SEQUENCE</scope>
    <source>
        <strain evidence="10">CBS 150709</strain>
    </source>
</reference>
<organism evidence="11 14">
    <name type="scientific">Purpureocillium lilacinum</name>
    <name type="common">Paecilomyces lilacinus</name>
    <dbReference type="NCBI Taxonomy" id="33203"/>
    <lineage>
        <taxon>Eukaryota</taxon>
        <taxon>Fungi</taxon>
        <taxon>Dikarya</taxon>
        <taxon>Ascomycota</taxon>
        <taxon>Pezizomycotina</taxon>
        <taxon>Sordariomycetes</taxon>
        <taxon>Hypocreomycetidae</taxon>
        <taxon>Hypocreales</taxon>
        <taxon>Ophiocordycipitaceae</taxon>
        <taxon>Purpureocillium</taxon>
    </lineage>
</organism>
<evidence type="ECO:0000313" key="11">
    <source>
        <dbReference type="EMBL" id="OAQ75334.1"/>
    </source>
</evidence>
<dbReference type="GO" id="GO:0020037">
    <property type="term" value="F:heme binding"/>
    <property type="evidence" value="ECO:0007669"/>
    <property type="project" value="InterPro"/>
</dbReference>
<keyword evidence="16" id="KW-1185">Reference proteome</keyword>
<dbReference type="OMA" id="PYLTHHD"/>
<dbReference type="SUPFAM" id="SSF48264">
    <property type="entry name" value="Cytochrome P450"/>
    <property type="match status" value="1"/>
</dbReference>
<dbReference type="Proteomes" id="UP000078340">
    <property type="component" value="Unassembled WGS sequence"/>
</dbReference>
<evidence type="ECO:0000256" key="5">
    <source>
        <dbReference type="ARBA" id="ARBA00023004"/>
    </source>
</evidence>
<keyword evidence="3 7" id="KW-0349">Heme</keyword>
<evidence type="ECO:0000313" key="12">
    <source>
        <dbReference type="EMBL" id="OAQ80964.1"/>
    </source>
</evidence>
<gene>
    <name evidence="13" type="ORF">PCL_06441</name>
    <name evidence="10" type="ORF">Purlil1_3929</name>
    <name evidence="11" type="ORF">VFPBJ_09309</name>
    <name evidence="12" type="ORF">VFPFJ_09417</name>
</gene>
<dbReference type="EMBL" id="LCWV01000002">
    <property type="protein sequence ID" value="PWI75783.1"/>
    <property type="molecule type" value="Genomic_DNA"/>
</dbReference>
<keyword evidence="6 8" id="KW-0503">Monooxygenase</keyword>
<dbReference type="EMBL" id="JAWRVI010000011">
    <property type="protein sequence ID" value="KAK4091499.1"/>
    <property type="molecule type" value="Genomic_DNA"/>
</dbReference>
<proteinExistence type="inferred from homology"/>
<name>A0A179GBZ9_PURLI</name>
<feature type="chain" id="PRO_5011877970" evidence="9">
    <location>
        <begin position="16"/>
        <end position="482"/>
    </location>
</feature>
<dbReference type="PRINTS" id="PR00465">
    <property type="entry name" value="EP450IV"/>
</dbReference>
<comment type="cofactor">
    <cofactor evidence="1 7">
        <name>heme</name>
        <dbReference type="ChEBI" id="CHEBI:30413"/>
    </cofactor>
</comment>
<evidence type="ECO:0000256" key="1">
    <source>
        <dbReference type="ARBA" id="ARBA00001971"/>
    </source>
</evidence>
<dbReference type="EMBL" id="LSBH01000008">
    <property type="protein sequence ID" value="OAQ75334.1"/>
    <property type="molecule type" value="Genomic_DNA"/>
</dbReference>
<evidence type="ECO:0000256" key="9">
    <source>
        <dbReference type="SAM" id="SignalP"/>
    </source>
</evidence>
<keyword evidence="9" id="KW-0732">Signal</keyword>
<dbReference type="Proteomes" id="UP001287286">
    <property type="component" value="Unassembled WGS sequence"/>
</dbReference>
<reference evidence="13 15" key="2">
    <citation type="journal article" date="2016" name="Front. Microbiol.">
        <title>Genome and transcriptome sequences reveal the specific parasitism of the nematophagous Purpureocillium lilacinum 36-1.</title>
        <authorList>
            <person name="Xie J."/>
            <person name="Li S."/>
            <person name="Mo C."/>
            <person name="Xiao X."/>
            <person name="Peng D."/>
            <person name="Wang G."/>
            <person name="Xiao Y."/>
        </authorList>
    </citation>
    <scope>NUCLEOTIDE SEQUENCE [LARGE SCALE GENOMIC DNA]</scope>
    <source>
        <strain evidence="13 15">36-1</strain>
    </source>
</reference>
<reference evidence="11 14" key="3">
    <citation type="submission" date="2016-01" db="EMBL/GenBank/DDBJ databases">
        <title>Biosynthesis of antibiotic leucinostatins and their inhibition on Phytophthora in bio-control Purpureocillium lilacinum.</title>
        <authorList>
            <person name="Wang G."/>
            <person name="Liu Z."/>
            <person name="Lin R."/>
            <person name="Li E."/>
            <person name="Mao Z."/>
            <person name="Ling J."/>
            <person name="Yin W."/>
            <person name="Xie B."/>
        </authorList>
    </citation>
    <scope>NUCLEOTIDE SEQUENCE [LARGE SCALE GENOMIC DNA]</scope>
    <source>
        <strain evidence="11">PLBJ-1</strain>
        <strain evidence="12">PLFJ-1</strain>
    </source>
</reference>
<evidence type="ECO:0000313" key="15">
    <source>
        <dbReference type="Proteomes" id="UP000245956"/>
    </source>
</evidence>
<comment type="similarity">
    <text evidence="2 8">Belongs to the cytochrome P450 family.</text>
</comment>
<evidence type="ECO:0000256" key="8">
    <source>
        <dbReference type="RuleBase" id="RU000461"/>
    </source>
</evidence>
<sequence>MALLTIAAVWLMVLGVLFLHRNRPQISIPGYRGQGALAFLSDAHDFATKPISLIHKATRQCGDVFSIQILSVYNVWLRGNELNKVYLDTREDVWSFVGGMGLFLNKIIDAGYWDHYRTLLSSLSRYVSCGPAQAYAATVSEQEARKAAVEWEQKQDFELFDSVSLLVHKIIVRSLMGDDFYEHNALELFDLLHAMEADIGSLLSFILPDWIPHPPARRLRKARERFKEIFLERLRERDVADRTDARPLQDYVAFTMEDKATIPLKNLMPSHHTILMFAAHTSTAASIAWNIVALMRHPGIMRQVTEELRADPEGEHSTLFQACIKETTRYYCGMKLLRLARQDICIPEANINVPKGAIVSISPLLTHMDPENYPNAEVWDPTRWMAESDDTLVSTEDMGDGSISKGNAGVKFLPFGGGSHRCPGEKMAMIMVTRAVATLLREYDFEWASPDTPSTTDFTDLNFDKVGTPWLRGGVRVRIRKA</sequence>
<protein>
    <submittedName>
        <fullName evidence="11">Cytochrome P450 4F8</fullName>
    </submittedName>
</protein>
<evidence type="ECO:0000256" key="7">
    <source>
        <dbReference type="PIRSR" id="PIRSR602403-1"/>
    </source>
</evidence>
<evidence type="ECO:0000313" key="16">
    <source>
        <dbReference type="Proteomes" id="UP001287286"/>
    </source>
</evidence>
<dbReference type="EMBL" id="LSBI01000009">
    <property type="protein sequence ID" value="OAQ80964.1"/>
    <property type="molecule type" value="Genomic_DNA"/>
</dbReference>
<reference evidence="10 16" key="5">
    <citation type="journal article" date="2024" name="Microbiol. Resour. Announc.">
        <title>Genome annotations for the ascomycete fungi Trichoderma harzianum, Trichoderma aggressivum, and Purpureocillium lilacinum.</title>
        <authorList>
            <person name="Beijen E.P.W."/>
            <person name="Ohm R.A."/>
        </authorList>
    </citation>
    <scope>NUCLEOTIDE SEQUENCE [LARGE SCALE GENOMIC DNA]</scope>
    <source>
        <strain evidence="10 16">CBS 150709</strain>
    </source>
</reference>
<dbReference type="PROSITE" id="PS00086">
    <property type="entry name" value="CYTOCHROME_P450"/>
    <property type="match status" value="1"/>
</dbReference>
<dbReference type="GeneID" id="28891538"/>
<dbReference type="Proteomes" id="UP000245956">
    <property type="component" value="Unassembled WGS sequence"/>
</dbReference>
<keyword evidence="4 7" id="KW-0479">Metal-binding</keyword>
<keyword evidence="8" id="KW-0560">Oxidoreductase</keyword>
<dbReference type="KEGG" id="plj:28891538"/>
<dbReference type="GO" id="GO:0016705">
    <property type="term" value="F:oxidoreductase activity, acting on paired donors, with incorporation or reduction of molecular oxygen"/>
    <property type="evidence" value="ECO:0007669"/>
    <property type="project" value="InterPro"/>
</dbReference>
<dbReference type="STRING" id="33203.A0A179GBZ9"/>
<evidence type="ECO:0000256" key="4">
    <source>
        <dbReference type="ARBA" id="ARBA00022723"/>
    </source>
</evidence>
<dbReference type="InterPro" id="IPR002403">
    <property type="entry name" value="Cyt_P450_E_grp-IV"/>
</dbReference>
<comment type="caution">
    <text evidence="11">The sequence shown here is derived from an EMBL/GenBank/DDBJ whole genome shotgun (WGS) entry which is preliminary data.</text>
</comment>
<dbReference type="InterPro" id="IPR001128">
    <property type="entry name" value="Cyt_P450"/>
</dbReference>
<evidence type="ECO:0000313" key="14">
    <source>
        <dbReference type="Proteomes" id="UP000078240"/>
    </source>
</evidence>
<dbReference type="PANTHER" id="PTHR24304">
    <property type="entry name" value="CYTOCHROME P450 FAMILY 7"/>
    <property type="match status" value="1"/>
</dbReference>
<evidence type="ECO:0000313" key="10">
    <source>
        <dbReference type="EMBL" id="KAK4091499.1"/>
    </source>
</evidence>
<dbReference type="Pfam" id="PF00067">
    <property type="entry name" value="p450"/>
    <property type="match status" value="1"/>
</dbReference>
<dbReference type="PRINTS" id="PR00385">
    <property type="entry name" value="P450"/>
</dbReference>
<dbReference type="Gene3D" id="1.10.630.10">
    <property type="entry name" value="Cytochrome P450"/>
    <property type="match status" value="1"/>
</dbReference>
<dbReference type="Proteomes" id="UP000078240">
    <property type="component" value="Unassembled WGS sequence"/>
</dbReference>
<feature type="signal peptide" evidence="9">
    <location>
        <begin position="1"/>
        <end position="15"/>
    </location>
</feature>
<dbReference type="AlphaFoldDB" id="A0A179GBZ9"/>
<dbReference type="InterPro" id="IPR017972">
    <property type="entry name" value="Cyt_P450_CS"/>
</dbReference>
<feature type="binding site" description="axial binding residue" evidence="7">
    <location>
        <position position="422"/>
    </location>
    <ligand>
        <name>heme</name>
        <dbReference type="ChEBI" id="CHEBI:30413"/>
    </ligand>
    <ligandPart>
        <name>Fe</name>
        <dbReference type="ChEBI" id="CHEBI:18248"/>
    </ligandPart>
</feature>
<keyword evidence="5 7" id="KW-0408">Iron</keyword>
<accession>A0A179GBZ9</accession>
<dbReference type="GO" id="GO:0004497">
    <property type="term" value="F:monooxygenase activity"/>
    <property type="evidence" value="ECO:0007669"/>
    <property type="project" value="UniProtKB-KW"/>
</dbReference>
<dbReference type="InterPro" id="IPR050529">
    <property type="entry name" value="CYP450_sterol_14alpha_dmase"/>
</dbReference>
<dbReference type="OrthoDB" id="1055148at2759"/>
<evidence type="ECO:0000256" key="3">
    <source>
        <dbReference type="ARBA" id="ARBA00022617"/>
    </source>
</evidence>